<keyword evidence="1" id="KW-0812">Transmembrane</keyword>
<dbReference type="Proteomes" id="UP000014500">
    <property type="component" value="Unassembled WGS sequence"/>
</dbReference>
<evidence type="ECO:0000313" key="2">
    <source>
        <dbReference type="EnsemblMetazoa" id="SMAR004548-PA"/>
    </source>
</evidence>
<reference evidence="3" key="1">
    <citation type="submission" date="2011-05" db="EMBL/GenBank/DDBJ databases">
        <authorList>
            <person name="Richards S.R."/>
            <person name="Qu J."/>
            <person name="Jiang H."/>
            <person name="Jhangiani S.N."/>
            <person name="Agravi P."/>
            <person name="Goodspeed R."/>
            <person name="Gross S."/>
            <person name="Mandapat C."/>
            <person name="Jackson L."/>
            <person name="Mathew T."/>
            <person name="Pu L."/>
            <person name="Thornton R."/>
            <person name="Saada N."/>
            <person name="Wilczek-Boney K.B."/>
            <person name="Lee S."/>
            <person name="Kovar C."/>
            <person name="Wu Y."/>
            <person name="Scherer S.E."/>
            <person name="Worley K.C."/>
            <person name="Muzny D.M."/>
            <person name="Gibbs R."/>
        </authorList>
    </citation>
    <scope>NUCLEOTIDE SEQUENCE</scope>
    <source>
        <strain evidence="3">Brora</strain>
    </source>
</reference>
<reference evidence="2" key="2">
    <citation type="submission" date="2015-02" db="UniProtKB">
        <authorList>
            <consortium name="EnsemblMetazoa"/>
        </authorList>
    </citation>
    <scope>IDENTIFICATION</scope>
</reference>
<feature type="transmembrane region" description="Helical" evidence="1">
    <location>
        <begin position="52"/>
        <end position="72"/>
    </location>
</feature>
<protein>
    <submittedName>
        <fullName evidence="2">Uncharacterized protein</fullName>
    </submittedName>
</protein>
<accession>T1ITU0</accession>
<dbReference type="EnsemblMetazoa" id="SMAR004548-RA">
    <property type="protein sequence ID" value="SMAR004548-PA"/>
    <property type="gene ID" value="SMAR004548"/>
</dbReference>
<keyword evidence="3" id="KW-1185">Reference proteome</keyword>
<dbReference type="HOGENOM" id="CLU_2641271_0_0_1"/>
<name>T1ITU0_STRMM</name>
<dbReference type="EMBL" id="JH431501">
    <property type="status" value="NOT_ANNOTATED_CDS"/>
    <property type="molecule type" value="Genomic_DNA"/>
</dbReference>
<keyword evidence="1" id="KW-0472">Membrane</keyword>
<keyword evidence="1" id="KW-1133">Transmembrane helix</keyword>
<sequence>MSPKKMRNGSRTVVMRHATWFPCSQLAHSRVGLFVFVLTGYAKLCRLKDNPSLDAMVASFYVLNLLIVTPSIDKNRK</sequence>
<proteinExistence type="predicted"/>
<evidence type="ECO:0000313" key="3">
    <source>
        <dbReference type="Proteomes" id="UP000014500"/>
    </source>
</evidence>
<dbReference type="AlphaFoldDB" id="T1ITU0"/>
<evidence type="ECO:0000256" key="1">
    <source>
        <dbReference type="SAM" id="Phobius"/>
    </source>
</evidence>
<organism evidence="2 3">
    <name type="scientific">Strigamia maritima</name>
    <name type="common">European centipede</name>
    <name type="synonym">Geophilus maritimus</name>
    <dbReference type="NCBI Taxonomy" id="126957"/>
    <lineage>
        <taxon>Eukaryota</taxon>
        <taxon>Metazoa</taxon>
        <taxon>Ecdysozoa</taxon>
        <taxon>Arthropoda</taxon>
        <taxon>Myriapoda</taxon>
        <taxon>Chilopoda</taxon>
        <taxon>Pleurostigmophora</taxon>
        <taxon>Geophilomorpha</taxon>
        <taxon>Linotaeniidae</taxon>
        <taxon>Strigamia</taxon>
    </lineage>
</organism>